<accession>E0TIR3</accession>
<dbReference type="InterPro" id="IPR001404">
    <property type="entry name" value="Hsp90_fam"/>
</dbReference>
<proteinExistence type="inferred from homology"/>
<comment type="function">
    <text evidence="5">Molecular chaperone. Has ATPase activity.</text>
</comment>
<dbReference type="GO" id="GO:0140662">
    <property type="term" value="F:ATP-dependent protein folding chaperone"/>
    <property type="evidence" value="ECO:0007669"/>
    <property type="project" value="InterPro"/>
</dbReference>
<feature type="region of interest" description="A; substrate-binding" evidence="5">
    <location>
        <begin position="1"/>
        <end position="315"/>
    </location>
</feature>
<organism evidence="7 8">
    <name type="scientific">Zinderia insecticola (strain CARI)</name>
    <dbReference type="NCBI Taxonomy" id="871271"/>
    <lineage>
        <taxon>Bacteria</taxon>
        <taxon>Pseudomonadati</taxon>
        <taxon>Pseudomonadota</taxon>
        <taxon>Betaproteobacteria</taxon>
        <taxon>Burkholderiales</taxon>
        <taxon>Oxalobacteraceae</taxon>
        <taxon>Candidatus Zinderia</taxon>
    </lineage>
</organism>
<comment type="subunit">
    <text evidence="5">Homodimer.</text>
</comment>
<keyword evidence="4 5" id="KW-0143">Chaperone</keyword>
<feature type="binding site" evidence="6">
    <location>
        <position position="89"/>
    </location>
    <ligand>
        <name>ATP</name>
        <dbReference type="ChEBI" id="CHEBI:30616"/>
    </ligand>
</feature>
<evidence type="ECO:0000256" key="4">
    <source>
        <dbReference type="ARBA" id="ARBA00023186"/>
    </source>
</evidence>
<dbReference type="InterPro" id="IPR020575">
    <property type="entry name" value="Hsp90_N"/>
</dbReference>
<dbReference type="Pfam" id="PF13589">
    <property type="entry name" value="HATPase_c_3"/>
    <property type="match status" value="1"/>
</dbReference>
<keyword evidence="8" id="KW-1185">Reference proteome</keyword>
<dbReference type="GO" id="GO:0016887">
    <property type="term" value="F:ATP hydrolysis activity"/>
    <property type="evidence" value="ECO:0007669"/>
    <property type="project" value="InterPro"/>
</dbReference>
<dbReference type="EMBL" id="CP002161">
    <property type="protein sequence ID" value="ADM89690.1"/>
    <property type="molecule type" value="Genomic_DNA"/>
</dbReference>
<dbReference type="HOGENOM" id="CLU_006684_3_0_4"/>
<dbReference type="Proteomes" id="UP000001303">
    <property type="component" value="Chromosome"/>
</dbReference>
<gene>
    <name evidence="5 7" type="primary">htpG</name>
    <name evidence="7" type="ordered locus">ZICARI_068</name>
</gene>
<evidence type="ECO:0000256" key="6">
    <source>
        <dbReference type="PIRSR" id="PIRSR002583-1"/>
    </source>
</evidence>
<evidence type="ECO:0000256" key="2">
    <source>
        <dbReference type="ARBA" id="ARBA00022741"/>
    </source>
</evidence>
<dbReference type="Gene3D" id="1.20.120.790">
    <property type="entry name" value="Heat shock protein 90, C-terminal domain"/>
    <property type="match status" value="1"/>
</dbReference>
<comment type="subcellular location">
    <subcellularLocation>
        <location evidence="5">Cytoplasm</location>
    </subcellularLocation>
</comment>
<dbReference type="Pfam" id="PF00183">
    <property type="entry name" value="HSP90"/>
    <property type="match status" value="1"/>
</dbReference>
<dbReference type="InterPro" id="IPR020568">
    <property type="entry name" value="Ribosomal_Su5_D2-typ_SF"/>
</dbReference>
<dbReference type="STRING" id="871271.ZICARI_068"/>
<dbReference type="Gene3D" id="3.40.50.11260">
    <property type="match status" value="1"/>
</dbReference>
<keyword evidence="5 7" id="KW-0346">Stress response</keyword>
<sequence>MKKKIKFKADIRKVLDIMIKNLYSYKEIFIREIISNSQDAIDKLKYIYNNINFNIKIKINKIKKKITIIDNGIGMNKNEIINNLGTIAKSGTKNFLSKLTGNKKKDNKLIGKFGVGFYSVFIVSKLVKVISKKYNNKNIGYEWISEGKGNFYIKKKKKKNYGTTIKLYLKEKEKKFLSYKKIIKIIKKYSNYISSPIKIKKKKKWITVNNPNVFWMKNKSSLLKKDYIKFYNNNIDNNEKPLFYIHKKIETNKNEYVLLLYVPLKDENIIKNNSNIKLYSNKVLIINNIKEIIPNYLRFIKGIVDCTNLNLNISREKLQDNNIIKIIKNTIINIFLKYLKYISKNKVKIYNLFWKNFGNIFKEGIYEDFINNKKILNLIRFKTTYNNNYISLKEYYSRTKENNNKIYYIISDNYNNAINSPHLEYFLKKNIEVIIFTNKIDEWILNFLKKISKKKFISVTKGILDINILNFNKKYKFKKNIIKYNKLLNKIKNNLKKKIFEIKLTYRLIYSPSCLIVSNEKEISNNLIKILKNSKQKILLKNKNILEINPKHILIKYLLKKKKKIKFWSNFIYDLSLLKEGINIKNISNFSKVLNNIIIKLIKINKF</sequence>
<dbReference type="PRINTS" id="PR00775">
    <property type="entry name" value="HEATSHOCK90"/>
</dbReference>
<evidence type="ECO:0000313" key="7">
    <source>
        <dbReference type="EMBL" id="ADM89690.1"/>
    </source>
</evidence>
<feature type="binding site" evidence="6">
    <location>
        <position position="75"/>
    </location>
    <ligand>
        <name>ATP</name>
        <dbReference type="ChEBI" id="CHEBI:30616"/>
    </ligand>
</feature>
<dbReference type="PANTHER" id="PTHR11528">
    <property type="entry name" value="HEAT SHOCK PROTEIN 90 FAMILY MEMBER"/>
    <property type="match status" value="1"/>
</dbReference>
<feature type="region of interest" description="C" evidence="5">
    <location>
        <begin position="530"/>
        <end position="607"/>
    </location>
</feature>
<comment type="caution">
    <text evidence="5">Lacks conserved residue(s) required for the propagation of feature annotation.</text>
</comment>
<dbReference type="AlphaFoldDB" id="E0TIR3"/>
<feature type="binding site" evidence="6">
    <location>
        <position position="70"/>
    </location>
    <ligand>
        <name>ATP</name>
        <dbReference type="ChEBI" id="CHEBI:30616"/>
    </ligand>
</feature>
<feature type="binding site" evidence="6">
    <location>
        <position position="83"/>
    </location>
    <ligand>
        <name>ATP</name>
        <dbReference type="ChEBI" id="CHEBI:30616"/>
    </ligand>
</feature>
<dbReference type="SUPFAM" id="SSF54211">
    <property type="entry name" value="Ribosomal protein S5 domain 2-like"/>
    <property type="match status" value="1"/>
</dbReference>
<dbReference type="HAMAP" id="MF_00505">
    <property type="entry name" value="HSP90"/>
    <property type="match status" value="1"/>
</dbReference>
<dbReference type="InterPro" id="IPR037196">
    <property type="entry name" value="HSP90_C"/>
</dbReference>
<protein>
    <recommendedName>
        <fullName evidence="5">Chaperone protein HtpG</fullName>
    </recommendedName>
    <alternativeName>
        <fullName evidence="5">Heat shock protein HtpG</fullName>
    </alternativeName>
    <alternativeName>
        <fullName evidence="5">High temperature protein G</fullName>
    </alternativeName>
</protein>
<keyword evidence="3 5" id="KW-0067">ATP-binding</keyword>
<dbReference type="GO" id="GO:0005524">
    <property type="term" value="F:ATP binding"/>
    <property type="evidence" value="ECO:0007669"/>
    <property type="project" value="UniProtKB-UniRule"/>
</dbReference>
<feature type="binding site" evidence="6">
    <location>
        <position position="36"/>
    </location>
    <ligand>
        <name>ATP</name>
        <dbReference type="ChEBI" id="CHEBI:30616"/>
    </ligand>
</feature>
<name>E0TIR3_ZINIC</name>
<dbReference type="Gene3D" id="3.30.230.80">
    <property type="match status" value="1"/>
</dbReference>
<reference evidence="7 8" key="1">
    <citation type="journal article" date="2010" name="Genome Biol. Evol.">
        <title>Functional convergence in reduced genomes of bacterial symbionts spanning 200 My of evolution.</title>
        <authorList>
            <person name="McCutcheon J.P."/>
            <person name="Moran N.A."/>
        </authorList>
    </citation>
    <scope>NUCLEOTIDE SEQUENCE [LARGE SCALE GENOMIC DNA]</scope>
    <source>
        <strain evidence="7 8">CARI</strain>
    </source>
</reference>
<dbReference type="SUPFAM" id="SSF55874">
    <property type="entry name" value="ATPase domain of HSP90 chaperone/DNA topoisomerase II/histidine kinase"/>
    <property type="match status" value="1"/>
</dbReference>
<comment type="similarity">
    <text evidence="1 5">Belongs to the heat shock protein 90 family.</text>
</comment>
<dbReference type="PIRSF" id="PIRSF002583">
    <property type="entry name" value="Hsp90"/>
    <property type="match status" value="1"/>
</dbReference>
<evidence type="ECO:0000256" key="3">
    <source>
        <dbReference type="ARBA" id="ARBA00022840"/>
    </source>
</evidence>
<feature type="binding site" evidence="6">
    <location>
        <position position="315"/>
    </location>
    <ligand>
        <name>ATP</name>
        <dbReference type="ChEBI" id="CHEBI:30616"/>
    </ligand>
</feature>
<dbReference type="Gene3D" id="3.30.565.10">
    <property type="entry name" value="Histidine kinase-like ATPase, C-terminal domain"/>
    <property type="match status" value="1"/>
</dbReference>
<dbReference type="SUPFAM" id="SSF110942">
    <property type="entry name" value="HSP90 C-terminal domain"/>
    <property type="match status" value="1"/>
</dbReference>
<feature type="binding site" evidence="6">
    <location>
        <position position="163"/>
    </location>
    <ligand>
        <name>ATP</name>
        <dbReference type="ChEBI" id="CHEBI:30616"/>
    </ligand>
</feature>
<evidence type="ECO:0000256" key="1">
    <source>
        <dbReference type="ARBA" id="ARBA00008239"/>
    </source>
</evidence>
<keyword evidence="2 5" id="KW-0547">Nucleotide-binding</keyword>
<dbReference type="InterPro" id="IPR036890">
    <property type="entry name" value="HATPase_C_sf"/>
</dbReference>
<evidence type="ECO:0000313" key="8">
    <source>
        <dbReference type="Proteomes" id="UP000001303"/>
    </source>
</evidence>
<evidence type="ECO:0000256" key="5">
    <source>
        <dbReference type="HAMAP-Rule" id="MF_00505"/>
    </source>
</evidence>
<dbReference type="GO" id="GO:0005737">
    <property type="term" value="C:cytoplasm"/>
    <property type="evidence" value="ECO:0007669"/>
    <property type="project" value="UniProtKB-SubCell"/>
</dbReference>
<feature type="binding site" evidence="6">
    <location>
        <position position="32"/>
    </location>
    <ligand>
        <name>ATP</name>
        <dbReference type="ChEBI" id="CHEBI:30616"/>
    </ligand>
</feature>
<dbReference type="GO" id="GO:0051082">
    <property type="term" value="F:unfolded protein binding"/>
    <property type="evidence" value="ECO:0007669"/>
    <property type="project" value="UniProtKB-UniRule"/>
</dbReference>
<dbReference type="KEGG" id="zin:ZICARI_068"/>
<dbReference type="NCBIfam" id="NF003555">
    <property type="entry name" value="PRK05218.1"/>
    <property type="match status" value="1"/>
</dbReference>
<keyword evidence="5" id="KW-0963">Cytoplasm</keyword>
<feature type="binding site" evidence="6">
    <location>
        <begin position="90"/>
        <end position="91"/>
    </location>
    <ligand>
        <name>ATP</name>
        <dbReference type="ChEBI" id="CHEBI:30616"/>
    </ligand>
</feature>